<gene>
    <name evidence="1" type="ORF">COX35_01460</name>
</gene>
<dbReference type="Proteomes" id="UP000229952">
    <property type="component" value="Unassembled WGS sequence"/>
</dbReference>
<accession>A0A2G9YYH8</accession>
<dbReference type="AlphaFoldDB" id="A0A2G9YYH8"/>
<organism evidence="1 2">
    <name type="scientific">Candidatus Nealsonbacteria bacterium CG23_combo_of_CG06-09_8_20_14_all_37_18</name>
    <dbReference type="NCBI Taxonomy" id="1974720"/>
    <lineage>
        <taxon>Bacteria</taxon>
        <taxon>Candidatus Nealsoniibacteriota</taxon>
    </lineage>
</organism>
<proteinExistence type="predicted"/>
<dbReference type="InterPro" id="IPR014942">
    <property type="entry name" value="AbiEii"/>
</dbReference>
<dbReference type="Pfam" id="PF08843">
    <property type="entry name" value="AbiEii"/>
    <property type="match status" value="1"/>
</dbReference>
<comment type="caution">
    <text evidence="1">The sequence shown here is derived from an EMBL/GenBank/DDBJ whole genome shotgun (WGS) entry which is preliminary data.</text>
</comment>
<dbReference type="Gene3D" id="3.10.450.620">
    <property type="entry name" value="JHP933, nucleotidyltransferase-like core domain"/>
    <property type="match status" value="1"/>
</dbReference>
<reference evidence="1 2" key="1">
    <citation type="submission" date="2017-09" db="EMBL/GenBank/DDBJ databases">
        <title>Depth-based differentiation of microbial function through sediment-hosted aquifers and enrichment of novel symbionts in the deep terrestrial subsurface.</title>
        <authorList>
            <person name="Probst A.J."/>
            <person name="Ladd B."/>
            <person name="Jarett J.K."/>
            <person name="Geller-Mcgrath D.E."/>
            <person name="Sieber C.M."/>
            <person name="Emerson J.B."/>
            <person name="Anantharaman K."/>
            <person name="Thomas B.C."/>
            <person name="Malmstrom R."/>
            <person name="Stieglmeier M."/>
            <person name="Klingl A."/>
            <person name="Woyke T."/>
            <person name="Ryan C.M."/>
            <person name="Banfield J.F."/>
        </authorList>
    </citation>
    <scope>NUCLEOTIDE SEQUENCE [LARGE SCALE GENOMIC DNA]</scope>
    <source>
        <strain evidence="1">CG23_combo_of_CG06-09_8_20_14_all_37_18</strain>
    </source>
</reference>
<evidence type="ECO:0000313" key="1">
    <source>
        <dbReference type="EMBL" id="PIP24298.1"/>
    </source>
</evidence>
<name>A0A2G9YYH8_9BACT</name>
<evidence type="ECO:0008006" key="3">
    <source>
        <dbReference type="Google" id="ProtNLM"/>
    </source>
</evidence>
<protein>
    <recommendedName>
        <fullName evidence="3">Nucleotidyl transferase AbiEii/AbiGii toxin family protein</fullName>
    </recommendedName>
</protein>
<sequence length="242" mass="28300">MLSLENLKEFTNKGQTRLENIIREYIQHLFLSSLYKIKGSEKLLFKGGTALKIIYGSPRFSEDLDFDGQNIYQTKVIDDLFIETISEIEKIGIEISFKEAKKTTGGYLGIICYRLYDISEEMKFEVSLRNGKKADYEMATIVNDYLPAYSIIHSPAERIVNGKIEALLDRGKPRDYYDIYFILRHPGLRRAINKNQLKRIEQNLNKTEVNFKRELSVLLPVSHQMILKDFKKILTREIKKYL</sequence>
<dbReference type="EMBL" id="PCRQ01000035">
    <property type="protein sequence ID" value="PIP24298.1"/>
    <property type="molecule type" value="Genomic_DNA"/>
</dbReference>
<evidence type="ECO:0000313" key="2">
    <source>
        <dbReference type="Proteomes" id="UP000229952"/>
    </source>
</evidence>